<keyword evidence="2" id="KW-0812">Transmembrane</keyword>
<evidence type="ECO:0000313" key="3">
    <source>
        <dbReference type="EMBL" id="RDE25198.1"/>
    </source>
</evidence>
<feature type="transmembrane region" description="Helical" evidence="2">
    <location>
        <begin position="128"/>
        <end position="145"/>
    </location>
</feature>
<proteinExistence type="predicted"/>
<keyword evidence="4" id="KW-1185">Reference proteome</keyword>
<name>A0A369WSX6_9GAMM</name>
<evidence type="ECO:0000313" key="4">
    <source>
        <dbReference type="Proteomes" id="UP000253769"/>
    </source>
</evidence>
<feature type="transmembrane region" description="Helical" evidence="2">
    <location>
        <begin position="100"/>
        <end position="122"/>
    </location>
</feature>
<sequence>MYEEKINPSTIRLEEEEEADDDYPSRIGFNAELSPPERPSRAHSGKELDMSDAIHQLMQERRLIVDNDQLSTRDKLKLLETNRKALVIARGGTVRKTENVVYGILMFGGVVVIILALLTTFAGLPAEVTLSFLGTVLGGTIATIAQKLGKL</sequence>
<dbReference type="EMBL" id="QQOH01000001">
    <property type="protein sequence ID" value="RDE25198.1"/>
    <property type="molecule type" value="Genomic_DNA"/>
</dbReference>
<organism evidence="3 4">
    <name type="scientific">Motiliproteus coralliicola</name>
    <dbReference type="NCBI Taxonomy" id="2283196"/>
    <lineage>
        <taxon>Bacteria</taxon>
        <taxon>Pseudomonadati</taxon>
        <taxon>Pseudomonadota</taxon>
        <taxon>Gammaproteobacteria</taxon>
        <taxon>Oceanospirillales</taxon>
        <taxon>Oceanospirillaceae</taxon>
        <taxon>Motiliproteus</taxon>
    </lineage>
</organism>
<keyword evidence="2" id="KW-1133">Transmembrane helix</keyword>
<evidence type="ECO:0000256" key="1">
    <source>
        <dbReference type="SAM" id="MobiDB-lite"/>
    </source>
</evidence>
<accession>A0A369WSX6</accession>
<comment type="caution">
    <text evidence="3">The sequence shown here is derived from an EMBL/GenBank/DDBJ whole genome shotgun (WGS) entry which is preliminary data.</text>
</comment>
<keyword evidence="2" id="KW-0472">Membrane</keyword>
<dbReference type="AlphaFoldDB" id="A0A369WSX6"/>
<dbReference type="RefSeq" id="WP_114694795.1">
    <property type="nucleotide sequence ID" value="NZ_QQOH01000001.1"/>
</dbReference>
<evidence type="ECO:0008006" key="5">
    <source>
        <dbReference type="Google" id="ProtNLM"/>
    </source>
</evidence>
<feature type="compositionally biased region" description="Basic and acidic residues" evidence="1">
    <location>
        <begin position="38"/>
        <end position="49"/>
    </location>
</feature>
<protein>
    <recommendedName>
        <fullName evidence="5">DUF2335 domain-containing protein</fullName>
    </recommendedName>
</protein>
<evidence type="ECO:0000256" key="2">
    <source>
        <dbReference type="SAM" id="Phobius"/>
    </source>
</evidence>
<dbReference type="Proteomes" id="UP000253769">
    <property type="component" value="Unassembled WGS sequence"/>
</dbReference>
<reference evidence="3 4" key="1">
    <citation type="submission" date="2018-07" db="EMBL/GenBank/DDBJ databases">
        <title>Motiliproteus coralliicola sp. nov., a bacterium isolated from Coral.</title>
        <authorList>
            <person name="Wang G."/>
        </authorList>
    </citation>
    <scope>NUCLEOTIDE SEQUENCE [LARGE SCALE GENOMIC DNA]</scope>
    <source>
        <strain evidence="3 4">C34</strain>
    </source>
</reference>
<feature type="region of interest" description="Disordered" evidence="1">
    <location>
        <begin position="1"/>
        <end position="49"/>
    </location>
</feature>
<gene>
    <name evidence="3" type="ORF">DV711_06480</name>
</gene>